<protein>
    <recommendedName>
        <fullName evidence="2">DUF4590 domain-containing protein</fullName>
    </recommendedName>
</protein>
<dbReference type="EMBL" id="JBJKFK010004571">
    <property type="protein sequence ID" value="KAL3308889.1"/>
    <property type="molecule type" value="Genomic_DNA"/>
</dbReference>
<comment type="caution">
    <text evidence="3">The sequence shown here is derived from an EMBL/GenBank/DDBJ whole genome shotgun (WGS) entry which is preliminary data.</text>
</comment>
<accession>A0ABD2PNQ3</accession>
<keyword evidence="4" id="KW-1185">Reference proteome</keyword>
<sequence length="433" mass="49977">MLDYNSFKDPSMSTYFSRERIKKVLEQKGLIGKDGSIVPDNLLKYKEQRDQRRMRLLNTIARHLVEDAVEKEYLQTQKSYNKLVHDQLITKHRKDKSAIPEYEPLEHYKDPQNKVSNLILWDPEEMEKLVKKMMAGKEEVSLGKGLKTYPLAPFPTLDPDIRTRAKRPDTCRTRNCPVYPSAYARRPENTIIAQAVQKKCATRLVKSARTSREWHTDLDYLLKPQSPLLHSRVKRRSRKMPNVVMDLTPRFAYLNSHGKRIALVRMKYLGVAQDEKVLVDPKLTRRSTVNELNPHVRTIEVKQQINGGNDLTAFRGRLVPGAEFSFISRRSIEERFSLTIYVDGTHNVRVNTCCEFKHSIGSKLGGSAGNFVILAVKGPNSCFKCKASEKLKELRQKSLQQQQQQPNQQQQQQQQYTDDFEKVEGTSSESCQV</sequence>
<dbReference type="PANTHER" id="PTHR23034:SF2">
    <property type="entry name" value="GLUTAMATE-RICH PROTEIN 3"/>
    <property type="match status" value="1"/>
</dbReference>
<reference evidence="3 4" key="1">
    <citation type="submission" date="2024-11" db="EMBL/GenBank/DDBJ databases">
        <title>Adaptive evolution of stress response genes in parasites aligns with host niche diversity.</title>
        <authorList>
            <person name="Hahn C."/>
            <person name="Resl P."/>
        </authorList>
    </citation>
    <scope>NUCLEOTIDE SEQUENCE [LARGE SCALE GENOMIC DNA]</scope>
    <source>
        <strain evidence="3">EGGRZ-B1_66</strain>
        <tissue evidence="3">Body</tissue>
    </source>
</reference>
<dbReference type="InterPro" id="IPR027962">
    <property type="entry name" value="ERICH3"/>
</dbReference>
<gene>
    <name evidence="3" type="ORF">Ciccas_012574</name>
</gene>
<dbReference type="PANTHER" id="PTHR23034">
    <property type="entry name" value="GLUTAMATE-RICH PROTEIN 3"/>
    <property type="match status" value="1"/>
</dbReference>
<feature type="region of interest" description="Disordered" evidence="1">
    <location>
        <begin position="396"/>
        <end position="433"/>
    </location>
</feature>
<evidence type="ECO:0000256" key="1">
    <source>
        <dbReference type="SAM" id="MobiDB-lite"/>
    </source>
</evidence>
<dbReference type="InterPro" id="IPR048257">
    <property type="entry name" value="DUF4590"/>
</dbReference>
<evidence type="ECO:0000313" key="3">
    <source>
        <dbReference type="EMBL" id="KAL3308889.1"/>
    </source>
</evidence>
<dbReference type="AlphaFoldDB" id="A0ABD2PNQ3"/>
<name>A0ABD2PNQ3_9PLAT</name>
<feature type="compositionally biased region" description="Low complexity" evidence="1">
    <location>
        <begin position="400"/>
        <end position="415"/>
    </location>
</feature>
<proteinExistence type="predicted"/>
<evidence type="ECO:0000259" key="2">
    <source>
        <dbReference type="Pfam" id="PF15257"/>
    </source>
</evidence>
<dbReference type="Pfam" id="PF15257">
    <property type="entry name" value="DUF4590"/>
    <property type="match status" value="1"/>
</dbReference>
<dbReference type="Proteomes" id="UP001626550">
    <property type="component" value="Unassembled WGS sequence"/>
</dbReference>
<feature type="domain" description="DUF4590" evidence="2">
    <location>
        <begin position="297"/>
        <end position="395"/>
    </location>
</feature>
<organism evidence="3 4">
    <name type="scientific">Cichlidogyrus casuarinus</name>
    <dbReference type="NCBI Taxonomy" id="1844966"/>
    <lineage>
        <taxon>Eukaryota</taxon>
        <taxon>Metazoa</taxon>
        <taxon>Spiralia</taxon>
        <taxon>Lophotrochozoa</taxon>
        <taxon>Platyhelminthes</taxon>
        <taxon>Monogenea</taxon>
        <taxon>Monopisthocotylea</taxon>
        <taxon>Dactylogyridea</taxon>
        <taxon>Ancyrocephalidae</taxon>
        <taxon>Cichlidogyrus</taxon>
    </lineage>
</organism>
<evidence type="ECO:0000313" key="4">
    <source>
        <dbReference type="Proteomes" id="UP001626550"/>
    </source>
</evidence>